<keyword evidence="5" id="KW-1185">Reference proteome</keyword>
<evidence type="ECO:0000313" key="5">
    <source>
        <dbReference type="Proteomes" id="UP000762110"/>
    </source>
</evidence>
<evidence type="ECO:0000256" key="2">
    <source>
        <dbReference type="ARBA" id="ARBA00023002"/>
    </source>
</evidence>
<dbReference type="RefSeq" id="WP_173268318.1">
    <property type="nucleotide sequence ID" value="NZ_JABMKV010000001.1"/>
</dbReference>
<dbReference type="CDD" id="cd05233">
    <property type="entry name" value="SDR_c"/>
    <property type="match status" value="1"/>
</dbReference>
<evidence type="ECO:0000256" key="3">
    <source>
        <dbReference type="RuleBase" id="RU000363"/>
    </source>
</evidence>
<keyword evidence="2" id="KW-0560">Oxidoreductase</keyword>
<dbReference type="PRINTS" id="PR00080">
    <property type="entry name" value="SDRFAMILY"/>
</dbReference>
<dbReference type="Pfam" id="PF00106">
    <property type="entry name" value="adh_short"/>
    <property type="match status" value="1"/>
</dbReference>
<dbReference type="InterPro" id="IPR036291">
    <property type="entry name" value="NAD(P)-bd_dom_sf"/>
</dbReference>
<reference evidence="4 5" key="1">
    <citation type="submission" date="2020-05" db="EMBL/GenBank/DDBJ databases">
        <title>Description of Pedobacter foliorum sp. nov.</title>
        <authorList>
            <person name="Qi S."/>
            <person name="Carlier A."/>
            <person name="Cnockaert M."/>
            <person name="Vandamme P."/>
        </authorList>
    </citation>
    <scope>NUCLEOTIDE SEQUENCE [LARGE SCALE GENOMIC DNA]</scope>
    <source>
        <strain evidence="4 5">LMG 31300</strain>
    </source>
</reference>
<dbReference type="InterPro" id="IPR002347">
    <property type="entry name" value="SDR_fam"/>
</dbReference>
<dbReference type="Proteomes" id="UP000762110">
    <property type="component" value="Unassembled WGS sequence"/>
</dbReference>
<dbReference type="Gene3D" id="3.40.50.720">
    <property type="entry name" value="NAD(P)-binding Rossmann-like Domain"/>
    <property type="match status" value="1"/>
</dbReference>
<dbReference type="PANTHER" id="PTHR43115:SF4">
    <property type="entry name" value="DEHYDROGENASE_REDUCTASE SDR FAMILY MEMBER 11"/>
    <property type="match status" value="1"/>
</dbReference>
<gene>
    <name evidence="4" type="ORF">HQN85_00135</name>
</gene>
<sequence>MNAIITGATKGIGKAIALKLAQQGFNLAICARTESDLQTFKSELAHLKVKIIAIKADMGNKEEVYSFCNQVKSSFDKIDVLVNNAGVFIPGNMLDEEDKNFEYQNAVNVNAPYYLSKYFGKIMKDQQFGHIFNICSIASTEIIDNAGSYSVTKAAILSLNNVLRKELSAYNVKVTAILPGSTLTASWEGTNISPEKFVQPEDIANSLYSILNLSSGVNVEEIVLKPLNFNT</sequence>
<evidence type="ECO:0000313" key="4">
    <source>
        <dbReference type="EMBL" id="NQX30116.1"/>
    </source>
</evidence>
<protein>
    <submittedName>
        <fullName evidence="4">SDR family oxidoreductase</fullName>
    </submittedName>
</protein>
<dbReference type="InterPro" id="IPR020904">
    <property type="entry name" value="Sc_DH/Rdtase_CS"/>
</dbReference>
<dbReference type="PRINTS" id="PR00081">
    <property type="entry name" value="GDHRDH"/>
</dbReference>
<evidence type="ECO:0000256" key="1">
    <source>
        <dbReference type="ARBA" id="ARBA00006484"/>
    </source>
</evidence>
<name>A0ABX2DAT1_9SPHI</name>
<dbReference type="SUPFAM" id="SSF51735">
    <property type="entry name" value="NAD(P)-binding Rossmann-fold domains"/>
    <property type="match status" value="1"/>
</dbReference>
<dbReference type="PROSITE" id="PS00061">
    <property type="entry name" value="ADH_SHORT"/>
    <property type="match status" value="1"/>
</dbReference>
<organism evidence="4 5">
    <name type="scientific">Pedobacter boryungensis</name>
    <dbReference type="NCBI Taxonomy" id="869962"/>
    <lineage>
        <taxon>Bacteria</taxon>
        <taxon>Pseudomonadati</taxon>
        <taxon>Bacteroidota</taxon>
        <taxon>Sphingobacteriia</taxon>
        <taxon>Sphingobacteriales</taxon>
        <taxon>Sphingobacteriaceae</taxon>
        <taxon>Pedobacter</taxon>
    </lineage>
</organism>
<proteinExistence type="inferred from homology"/>
<dbReference type="PANTHER" id="PTHR43115">
    <property type="entry name" value="DEHYDROGENASE/REDUCTASE SDR FAMILY MEMBER 11"/>
    <property type="match status" value="1"/>
</dbReference>
<accession>A0ABX2DAT1</accession>
<comment type="similarity">
    <text evidence="1 3">Belongs to the short-chain dehydrogenases/reductases (SDR) family.</text>
</comment>
<dbReference type="EMBL" id="JABMKV010000001">
    <property type="protein sequence ID" value="NQX30116.1"/>
    <property type="molecule type" value="Genomic_DNA"/>
</dbReference>
<comment type="caution">
    <text evidence="4">The sequence shown here is derived from an EMBL/GenBank/DDBJ whole genome shotgun (WGS) entry which is preliminary data.</text>
</comment>